<dbReference type="SMART" id="SM00271">
    <property type="entry name" value="DnaJ"/>
    <property type="match status" value="1"/>
</dbReference>
<dbReference type="PANTHER" id="PTHR43908:SF3">
    <property type="entry name" value="AT29763P-RELATED"/>
    <property type="match status" value="1"/>
</dbReference>
<dbReference type="InterPro" id="IPR051100">
    <property type="entry name" value="DnaJ_subfamily_B/C"/>
</dbReference>
<dbReference type="EMBL" id="KV427626">
    <property type="protein sequence ID" value="KZT06119.1"/>
    <property type="molecule type" value="Genomic_DNA"/>
</dbReference>
<proteinExistence type="predicted"/>
<dbReference type="GO" id="GO:0005789">
    <property type="term" value="C:endoplasmic reticulum membrane"/>
    <property type="evidence" value="ECO:0007669"/>
    <property type="project" value="TreeGrafter"/>
</dbReference>
<evidence type="ECO:0000256" key="1">
    <source>
        <dbReference type="SAM" id="MobiDB-lite"/>
    </source>
</evidence>
<feature type="region of interest" description="Disordered" evidence="1">
    <location>
        <begin position="37"/>
        <end position="64"/>
    </location>
</feature>
<gene>
    <name evidence="3" type="ORF">LAESUDRAFT_737134</name>
</gene>
<dbReference type="GO" id="GO:0071218">
    <property type="term" value="P:cellular response to misfolded protein"/>
    <property type="evidence" value="ECO:0007669"/>
    <property type="project" value="TreeGrafter"/>
</dbReference>
<protein>
    <submittedName>
        <fullName evidence="3">DnaJ-domain-containing protein</fullName>
    </submittedName>
</protein>
<dbReference type="OrthoDB" id="259708at2759"/>
<dbReference type="GO" id="GO:0030544">
    <property type="term" value="F:Hsp70 protein binding"/>
    <property type="evidence" value="ECO:0007669"/>
    <property type="project" value="TreeGrafter"/>
</dbReference>
<dbReference type="InterPro" id="IPR001623">
    <property type="entry name" value="DnaJ_domain"/>
</dbReference>
<keyword evidence="4" id="KW-1185">Reference proteome</keyword>
<sequence>MLSYVLGSATSYFHFPIEDEPDDGDALRHIAWDPSLRSADHTDSDDTDAPPTPSSSTAPRTQNRTVIQDILEQDDLYRILGLQRTSRIDKLALRRAYLSRSRVCHPDKFHNNPFATRAFQKVSVAYDVLSQPASKRAYDRASSSASYDMFAARPRPPPEDTFRGVVISVFNELLEGDLDVVRTLLSAVNDMNPSLRLGEDGINSVLLTLQSIRERALTCRTCLLALHDELMHLLEVQRTLRALSYFDLRRRSCLALRLARLTVALPIVVDHAVMRERGADTDTDDGQRTALLNARIYGLLRGLVVVLERMERILR</sequence>
<dbReference type="Gene3D" id="1.10.287.110">
    <property type="entry name" value="DnaJ domain"/>
    <property type="match status" value="1"/>
</dbReference>
<evidence type="ECO:0000313" key="3">
    <source>
        <dbReference type="EMBL" id="KZT06119.1"/>
    </source>
</evidence>
<dbReference type="InParanoid" id="A0A165E2H5"/>
<organism evidence="3 4">
    <name type="scientific">Laetiporus sulphureus 93-53</name>
    <dbReference type="NCBI Taxonomy" id="1314785"/>
    <lineage>
        <taxon>Eukaryota</taxon>
        <taxon>Fungi</taxon>
        <taxon>Dikarya</taxon>
        <taxon>Basidiomycota</taxon>
        <taxon>Agaricomycotina</taxon>
        <taxon>Agaricomycetes</taxon>
        <taxon>Polyporales</taxon>
        <taxon>Laetiporus</taxon>
    </lineage>
</organism>
<dbReference type="AlphaFoldDB" id="A0A165E2H5"/>
<evidence type="ECO:0000313" key="4">
    <source>
        <dbReference type="Proteomes" id="UP000076871"/>
    </source>
</evidence>
<name>A0A165E2H5_9APHY</name>
<dbReference type="GeneID" id="63827790"/>
<dbReference type="PROSITE" id="PS50076">
    <property type="entry name" value="DNAJ_2"/>
    <property type="match status" value="1"/>
</dbReference>
<evidence type="ECO:0000259" key="2">
    <source>
        <dbReference type="PROSITE" id="PS50076"/>
    </source>
</evidence>
<accession>A0A165E2H5</accession>
<dbReference type="SUPFAM" id="SSF46565">
    <property type="entry name" value="Chaperone J-domain"/>
    <property type="match status" value="1"/>
</dbReference>
<reference evidence="3 4" key="1">
    <citation type="journal article" date="2016" name="Mol. Biol. Evol.">
        <title>Comparative Genomics of Early-Diverging Mushroom-Forming Fungi Provides Insights into the Origins of Lignocellulose Decay Capabilities.</title>
        <authorList>
            <person name="Nagy L.G."/>
            <person name="Riley R."/>
            <person name="Tritt A."/>
            <person name="Adam C."/>
            <person name="Daum C."/>
            <person name="Floudas D."/>
            <person name="Sun H."/>
            <person name="Yadav J.S."/>
            <person name="Pangilinan J."/>
            <person name="Larsson K.H."/>
            <person name="Matsuura K."/>
            <person name="Barry K."/>
            <person name="Labutti K."/>
            <person name="Kuo R."/>
            <person name="Ohm R.A."/>
            <person name="Bhattacharya S.S."/>
            <person name="Shirouzu T."/>
            <person name="Yoshinaga Y."/>
            <person name="Martin F.M."/>
            <person name="Grigoriev I.V."/>
            <person name="Hibbett D.S."/>
        </authorList>
    </citation>
    <scope>NUCLEOTIDE SEQUENCE [LARGE SCALE GENOMIC DNA]</scope>
    <source>
        <strain evidence="3 4">93-53</strain>
    </source>
</reference>
<dbReference type="Pfam" id="PF00226">
    <property type="entry name" value="DnaJ"/>
    <property type="match status" value="1"/>
</dbReference>
<dbReference type="InterPro" id="IPR036869">
    <property type="entry name" value="J_dom_sf"/>
</dbReference>
<dbReference type="STRING" id="1314785.A0A165E2H5"/>
<dbReference type="PANTHER" id="PTHR43908">
    <property type="entry name" value="AT29763P-RELATED"/>
    <property type="match status" value="1"/>
</dbReference>
<dbReference type="RefSeq" id="XP_040763859.1">
    <property type="nucleotide sequence ID" value="XM_040910761.1"/>
</dbReference>
<dbReference type="CDD" id="cd06257">
    <property type="entry name" value="DnaJ"/>
    <property type="match status" value="1"/>
</dbReference>
<dbReference type="Proteomes" id="UP000076871">
    <property type="component" value="Unassembled WGS sequence"/>
</dbReference>
<feature type="domain" description="J" evidence="2">
    <location>
        <begin position="75"/>
        <end position="142"/>
    </location>
</feature>